<dbReference type="RefSeq" id="WP_105053338.1">
    <property type="nucleotide sequence ID" value="NZ_BMYG01000001.1"/>
</dbReference>
<reference evidence="5 6" key="1">
    <citation type="submission" date="2016-12" db="EMBL/GenBank/DDBJ databases">
        <title>Diversity of luminous bacteria.</title>
        <authorList>
            <person name="Yoshizawa S."/>
            <person name="Kogure K."/>
        </authorList>
    </citation>
    <scope>NUCLEOTIDE SEQUENCE [LARGE SCALE GENOMIC DNA]</scope>
    <source>
        <strain evidence="5 6">SA4-48</strain>
    </source>
</reference>
<dbReference type="InterPro" id="IPR005872">
    <property type="entry name" value="SUI1_arc_bac"/>
</dbReference>
<dbReference type="InterPro" id="IPR001950">
    <property type="entry name" value="SUI1"/>
</dbReference>
<dbReference type="GO" id="GO:0006417">
    <property type="term" value="P:regulation of translation"/>
    <property type="evidence" value="ECO:0007669"/>
    <property type="project" value="UniProtKB-KW"/>
</dbReference>
<evidence type="ECO:0000256" key="1">
    <source>
        <dbReference type="ARBA" id="ARBA00005422"/>
    </source>
</evidence>
<dbReference type="SUPFAM" id="SSF55159">
    <property type="entry name" value="eIF1-like"/>
    <property type="match status" value="1"/>
</dbReference>
<dbReference type="EMBL" id="MSCH01000003">
    <property type="protein sequence ID" value="PQJ54812.1"/>
    <property type="molecule type" value="Genomic_DNA"/>
</dbReference>
<gene>
    <name evidence="5" type="ORF">BTO11_14915</name>
</gene>
<dbReference type="PANTHER" id="PTHR12789">
    <property type="entry name" value="DENSITY-REGULATED PROTEIN HOMOLOG"/>
    <property type="match status" value="1"/>
</dbReference>
<dbReference type="PANTHER" id="PTHR12789:SF0">
    <property type="entry name" value="DENSITY-REGULATED PROTEIN"/>
    <property type="match status" value="1"/>
</dbReference>
<dbReference type="OrthoDB" id="9792915at2"/>
<feature type="domain" description="SUI1" evidence="4">
    <location>
        <begin position="40"/>
        <end position="106"/>
    </location>
</feature>
<keyword evidence="2" id="KW-0810">Translation regulation</keyword>
<protein>
    <submittedName>
        <fullName evidence="5">Translation initiation factor</fullName>
    </submittedName>
</protein>
<keyword evidence="3" id="KW-0648">Protein biosynthesis</keyword>
<dbReference type="PROSITE" id="PS50296">
    <property type="entry name" value="SUI1"/>
    <property type="match status" value="1"/>
</dbReference>
<dbReference type="CDD" id="cd11567">
    <property type="entry name" value="YciH_like"/>
    <property type="match status" value="1"/>
</dbReference>
<evidence type="ECO:0000313" key="6">
    <source>
        <dbReference type="Proteomes" id="UP000239007"/>
    </source>
</evidence>
<dbReference type="Pfam" id="PF01253">
    <property type="entry name" value="SUI1"/>
    <property type="match status" value="1"/>
</dbReference>
<dbReference type="GO" id="GO:0001731">
    <property type="term" value="P:formation of translation preinitiation complex"/>
    <property type="evidence" value="ECO:0007669"/>
    <property type="project" value="TreeGrafter"/>
</dbReference>
<dbReference type="FunFam" id="3.30.780.10:FF:000002">
    <property type="entry name" value="Stress response translation initiation inhibitor"/>
    <property type="match status" value="1"/>
</dbReference>
<evidence type="ECO:0000259" key="4">
    <source>
        <dbReference type="PROSITE" id="PS50296"/>
    </source>
</evidence>
<evidence type="ECO:0000313" key="5">
    <source>
        <dbReference type="EMBL" id="PQJ54812.1"/>
    </source>
</evidence>
<evidence type="ECO:0000256" key="3">
    <source>
        <dbReference type="ARBA" id="ARBA00022917"/>
    </source>
</evidence>
<evidence type="ECO:0000256" key="2">
    <source>
        <dbReference type="ARBA" id="ARBA00022845"/>
    </source>
</evidence>
<organism evidence="5 6">
    <name type="scientific">Psychrosphaera saromensis</name>
    <dbReference type="NCBI Taxonomy" id="716813"/>
    <lineage>
        <taxon>Bacteria</taxon>
        <taxon>Pseudomonadati</taxon>
        <taxon>Pseudomonadota</taxon>
        <taxon>Gammaproteobacteria</taxon>
        <taxon>Alteromonadales</taxon>
        <taxon>Pseudoalteromonadaceae</taxon>
        <taxon>Psychrosphaera</taxon>
    </lineage>
</organism>
<dbReference type="GO" id="GO:0003729">
    <property type="term" value="F:mRNA binding"/>
    <property type="evidence" value="ECO:0007669"/>
    <property type="project" value="TreeGrafter"/>
</dbReference>
<sequence>MSNWQDKLSTLVYSTDGGKIDNKPEAPTTLGEGFKDGVIKLTRQTKGRKGKGVVIIEGIVLPTNEFKQMAQKIKKKCGTGGAVKENTIEIQGDDREKVKSVLESLGYVCKLAGG</sequence>
<dbReference type="GO" id="GO:0003743">
    <property type="term" value="F:translation initiation factor activity"/>
    <property type="evidence" value="ECO:0007669"/>
    <property type="project" value="UniProtKB-KW"/>
</dbReference>
<dbReference type="PIRSF" id="PIRSF037511">
    <property type="entry name" value="Transl_init_SUI1_pro"/>
    <property type="match status" value="1"/>
</dbReference>
<dbReference type="Gene3D" id="3.30.780.10">
    <property type="entry name" value="SUI1-like domain"/>
    <property type="match status" value="1"/>
</dbReference>
<comment type="similarity">
    <text evidence="1">Belongs to the SUI1 family.</text>
</comment>
<accession>A0A2S7UZ83</accession>
<dbReference type="Proteomes" id="UP000239007">
    <property type="component" value="Unassembled WGS sequence"/>
</dbReference>
<proteinExistence type="inferred from homology"/>
<comment type="caution">
    <text evidence="5">The sequence shown here is derived from an EMBL/GenBank/DDBJ whole genome shotgun (WGS) entry which is preliminary data.</text>
</comment>
<dbReference type="GO" id="GO:0002188">
    <property type="term" value="P:translation reinitiation"/>
    <property type="evidence" value="ECO:0007669"/>
    <property type="project" value="TreeGrafter"/>
</dbReference>
<dbReference type="InterPro" id="IPR036877">
    <property type="entry name" value="SUI1_dom_sf"/>
</dbReference>
<keyword evidence="5" id="KW-0396">Initiation factor</keyword>
<dbReference type="AlphaFoldDB" id="A0A2S7UZ83"/>
<dbReference type="InterPro" id="IPR050318">
    <property type="entry name" value="DENR/SUI1_TIF"/>
</dbReference>
<keyword evidence="6" id="KW-1185">Reference proteome</keyword>
<name>A0A2S7UZ83_9GAMM</name>